<feature type="region of interest" description="Disordered" evidence="4">
    <location>
        <begin position="552"/>
        <end position="593"/>
    </location>
</feature>
<dbReference type="GeneID" id="89977892"/>
<keyword evidence="7" id="KW-1185">Reference proteome</keyword>
<feature type="compositionally biased region" description="Basic and acidic residues" evidence="4">
    <location>
        <begin position="552"/>
        <end position="580"/>
    </location>
</feature>
<evidence type="ECO:0000256" key="3">
    <source>
        <dbReference type="ARBA" id="ARBA00023242"/>
    </source>
</evidence>
<keyword evidence="1" id="KW-0805">Transcription regulation</keyword>
<accession>A0AAV9NMU9</accession>
<dbReference type="PANTHER" id="PTHR47424">
    <property type="entry name" value="REGULATORY PROTEIN GAL4"/>
    <property type="match status" value="1"/>
</dbReference>
<dbReference type="GO" id="GO:0006351">
    <property type="term" value="P:DNA-templated transcription"/>
    <property type="evidence" value="ECO:0007669"/>
    <property type="project" value="InterPro"/>
</dbReference>
<organism evidence="6 7">
    <name type="scientific">Exophiala bonariae</name>
    <dbReference type="NCBI Taxonomy" id="1690606"/>
    <lineage>
        <taxon>Eukaryota</taxon>
        <taxon>Fungi</taxon>
        <taxon>Dikarya</taxon>
        <taxon>Ascomycota</taxon>
        <taxon>Pezizomycotina</taxon>
        <taxon>Eurotiomycetes</taxon>
        <taxon>Chaetothyriomycetidae</taxon>
        <taxon>Chaetothyriales</taxon>
        <taxon>Herpotrichiellaceae</taxon>
        <taxon>Exophiala</taxon>
    </lineage>
</organism>
<feature type="domain" description="Xylanolytic transcriptional activator regulatory" evidence="5">
    <location>
        <begin position="240"/>
        <end position="314"/>
    </location>
</feature>
<dbReference type="GO" id="GO:0005634">
    <property type="term" value="C:nucleus"/>
    <property type="evidence" value="ECO:0007669"/>
    <property type="project" value="TreeGrafter"/>
</dbReference>
<dbReference type="GO" id="GO:0008270">
    <property type="term" value="F:zinc ion binding"/>
    <property type="evidence" value="ECO:0007669"/>
    <property type="project" value="InterPro"/>
</dbReference>
<sequence>MLLRAVLSPDTDYSQTQEADPSNTNEMDPLCERYMRKVLMGINTPRVNQIKARQPLARLVEHGDSDYTFLGDSSASALLQTVRQLAITAIGDCAFINLQENFSQGPPVDERQPKIIPGEFVAPPKPDIVEARRLVRWYLYSTACFGDLFDESLLMGELSAWLSDPQERHDWISSKFFFILAVGAQTCPEDKDRLAQSYYTYGRNLTVCDTMEHTSAGLVGAQCYTLITLYLMNASRLNAAFMNLGQAIRAAYGLGLHRTDLVADFSPSERRTRDRLWKAIRVFDVYLSATLGRPLATHESRNTTTATNYSPTVDMCTIYESVLTEVYTQPTIGTEMLQQIIDHNRAWATRFPAGIENDGVDTSEQIQLGCHLLPNIGLFHLKQAFYGVTILLTHRYIGGSVLSDMDSSVGASNPNLDQNVISPWLSSSQLLGLACVQSAIDSIELFRELLVADQVPKRLPLVVNSVFYAALVLGSATFSDLYPTFSLQEYLETACNLLSIFRKHDWLAMQYTGISERLSAACKEYVEKKSRSQFKNRRALISELFGDVDIHQPTESIEPVRDPDSREHRGPAPSHRERFTQECSPASIPSNTLHPAGSEMGTATMDSLDFAEFLEDSFLPNAQSHFLQTPFTPFCDLPEAAPRSGPCSDSNLSGLFVNHAFQSKSVDASHG</sequence>
<dbReference type="Pfam" id="PF04082">
    <property type="entry name" value="Fungal_trans"/>
    <property type="match status" value="1"/>
</dbReference>
<dbReference type="Proteomes" id="UP001358417">
    <property type="component" value="Unassembled WGS sequence"/>
</dbReference>
<evidence type="ECO:0000256" key="1">
    <source>
        <dbReference type="ARBA" id="ARBA00023015"/>
    </source>
</evidence>
<dbReference type="AlphaFoldDB" id="A0AAV9NMU9"/>
<gene>
    <name evidence="6" type="ORF">LTR84_009734</name>
</gene>
<feature type="compositionally biased region" description="Polar residues" evidence="4">
    <location>
        <begin position="581"/>
        <end position="593"/>
    </location>
</feature>
<dbReference type="SMART" id="SM00906">
    <property type="entry name" value="Fungal_trans"/>
    <property type="match status" value="1"/>
</dbReference>
<dbReference type="InterPro" id="IPR051127">
    <property type="entry name" value="Fungal_SecMet_Regulators"/>
</dbReference>
<feature type="compositionally biased region" description="Polar residues" evidence="4">
    <location>
        <begin position="11"/>
        <end position="26"/>
    </location>
</feature>
<dbReference type="EMBL" id="JAVRRD010000004">
    <property type="protein sequence ID" value="KAK5059851.1"/>
    <property type="molecule type" value="Genomic_DNA"/>
</dbReference>
<evidence type="ECO:0000313" key="7">
    <source>
        <dbReference type="Proteomes" id="UP001358417"/>
    </source>
</evidence>
<evidence type="ECO:0000256" key="2">
    <source>
        <dbReference type="ARBA" id="ARBA00023163"/>
    </source>
</evidence>
<dbReference type="GO" id="GO:0000981">
    <property type="term" value="F:DNA-binding transcription factor activity, RNA polymerase II-specific"/>
    <property type="evidence" value="ECO:0007669"/>
    <property type="project" value="TreeGrafter"/>
</dbReference>
<evidence type="ECO:0000256" key="4">
    <source>
        <dbReference type="SAM" id="MobiDB-lite"/>
    </source>
</evidence>
<dbReference type="CDD" id="cd12148">
    <property type="entry name" value="fungal_TF_MHR"/>
    <property type="match status" value="1"/>
</dbReference>
<comment type="caution">
    <text evidence="6">The sequence shown here is derived from an EMBL/GenBank/DDBJ whole genome shotgun (WGS) entry which is preliminary data.</text>
</comment>
<keyword evidence="3" id="KW-0539">Nucleus</keyword>
<dbReference type="RefSeq" id="XP_064709672.1">
    <property type="nucleotide sequence ID" value="XM_064853273.1"/>
</dbReference>
<evidence type="ECO:0000259" key="5">
    <source>
        <dbReference type="SMART" id="SM00906"/>
    </source>
</evidence>
<reference evidence="6 7" key="1">
    <citation type="submission" date="2023-08" db="EMBL/GenBank/DDBJ databases">
        <title>Black Yeasts Isolated from many extreme environments.</title>
        <authorList>
            <person name="Coleine C."/>
            <person name="Stajich J.E."/>
            <person name="Selbmann L."/>
        </authorList>
    </citation>
    <scope>NUCLEOTIDE SEQUENCE [LARGE SCALE GENOMIC DNA]</scope>
    <source>
        <strain evidence="6 7">CCFEE 5792</strain>
    </source>
</reference>
<dbReference type="GO" id="GO:0000978">
    <property type="term" value="F:RNA polymerase II cis-regulatory region sequence-specific DNA binding"/>
    <property type="evidence" value="ECO:0007669"/>
    <property type="project" value="TreeGrafter"/>
</dbReference>
<protein>
    <recommendedName>
        <fullName evidence="5">Xylanolytic transcriptional activator regulatory domain-containing protein</fullName>
    </recommendedName>
</protein>
<evidence type="ECO:0000313" key="6">
    <source>
        <dbReference type="EMBL" id="KAK5059851.1"/>
    </source>
</evidence>
<dbReference type="PANTHER" id="PTHR47424:SF9">
    <property type="entry name" value="TAH-2"/>
    <property type="match status" value="1"/>
</dbReference>
<feature type="region of interest" description="Disordered" evidence="4">
    <location>
        <begin position="1"/>
        <end position="27"/>
    </location>
</feature>
<name>A0AAV9NMU9_9EURO</name>
<dbReference type="InterPro" id="IPR007219">
    <property type="entry name" value="XnlR_reg_dom"/>
</dbReference>
<keyword evidence="2" id="KW-0804">Transcription</keyword>
<proteinExistence type="predicted"/>
<dbReference type="GO" id="GO:0000435">
    <property type="term" value="P:positive regulation of transcription from RNA polymerase II promoter by galactose"/>
    <property type="evidence" value="ECO:0007669"/>
    <property type="project" value="TreeGrafter"/>
</dbReference>